<proteinExistence type="predicted"/>
<gene>
    <name evidence="5" type="ORF">ODALV1_LOCUS2666</name>
</gene>
<feature type="region of interest" description="Disordered" evidence="1">
    <location>
        <begin position="1159"/>
        <end position="1179"/>
    </location>
</feature>
<name>A0ABP1PQL7_9HEXA</name>
<protein>
    <recommendedName>
        <fullName evidence="4">Calcium-activated chloride channel N-terminal domain-containing protein</fullName>
    </recommendedName>
</protein>
<keyword evidence="2" id="KW-1133">Transmembrane helix</keyword>
<feature type="compositionally biased region" description="Basic residues" evidence="1">
    <location>
        <begin position="1120"/>
        <end position="1130"/>
    </location>
</feature>
<reference evidence="5 6" key="1">
    <citation type="submission" date="2024-08" db="EMBL/GenBank/DDBJ databases">
        <authorList>
            <person name="Cucini C."/>
            <person name="Frati F."/>
        </authorList>
    </citation>
    <scope>NUCLEOTIDE SEQUENCE [LARGE SCALE GENOMIC DNA]</scope>
</reference>
<dbReference type="InterPro" id="IPR013642">
    <property type="entry name" value="CLCA_N"/>
</dbReference>
<dbReference type="Pfam" id="PF08434">
    <property type="entry name" value="CLCA"/>
    <property type="match status" value="1"/>
</dbReference>
<evidence type="ECO:0000313" key="6">
    <source>
        <dbReference type="Proteomes" id="UP001642540"/>
    </source>
</evidence>
<evidence type="ECO:0000259" key="4">
    <source>
        <dbReference type="Pfam" id="PF08434"/>
    </source>
</evidence>
<keyword evidence="2" id="KW-0812">Transmembrane</keyword>
<feature type="chain" id="PRO_5046964424" description="Calcium-activated chloride channel N-terminal domain-containing protein" evidence="3">
    <location>
        <begin position="26"/>
        <end position="1361"/>
    </location>
</feature>
<feature type="domain" description="Calcium-activated chloride channel N-terminal" evidence="4">
    <location>
        <begin position="32"/>
        <end position="298"/>
    </location>
</feature>
<organism evidence="5 6">
    <name type="scientific">Orchesella dallaii</name>
    <dbReference type="NCBI Taxonomy" id="48710"/>
    <lineage>
        <taxon>Eukaryota</taxon>
        <taxon>Metazoa</taxon>
        <taxon>Ecdysozoa</taxon>
        <taxon>Arthropoda</taxon>
        <taxon>Hexapoda</taxon>
        <taxon>Collembola</taxon>
        <taxon>Entomobryomorpha</taxon>
        <taxon>Entomobryoidea</taxon>
        <taxon>Orchesellidae</taxon>
        <taxon>Orchesellinae</taxon>
        <taxon>Orchesella</taxon>
    </lineage>
</organism>
<dbReference type="Proteomes" id="UP001642540">
    <property type="component" value="Unassembled WGS sequence"/>
</dbReference>
<feature type="region of interest" description="Disordered" evidence="1">
    <location>
        <begin position="1227"/>
        <end position="1361"/>
    </location>
</feature>
<accession>A0ABP1PQL7</accession>
<feature type="region of interest" description="Disordered" evidence="1">
    <location>
        <begin position="1086"/>
        <end position="1138"/>
    </location>
</feature>
<feature type="region of interest" description="Disordered" evidence="1">
    <location>
        <begin position="989"/>
        <end position="1013"/>
    </location>
</feature>
<feature type="compositionally biased region" description="Acidic residues" evidence="1">
    <location>
        <begin position="1339"/>
        <end position="1353"/>
    </location>
</feature>
<feature type="compositionally biased region" description="Polar residues" evidence="1">
    <location>
        <begin position="1284"/>
        <end position="1293"/>
    </location>
</feature>
<keyword evidence="6" id="KW-1185">Reference proteome</keyword>
<feature type="signal peptide" evidence="3">
    <location>
        <begin position="1"/>
        <end position="25"/>
    </location>
</feature>
<comment type="caution">
    <text evidence="5">The sequence shown here is derived from an EMBL/GenBank/DDBJ whole genome shotgun (WGS) entry which is preliminary data.</text>
</comment>
<feature type="transmembrane region" description="Helical" evidence="2">
    <location>
        <begin position="957"/>
        <end position="982"/>
    </location>
</feature>
<keyword evidence="2" id="KW-0472">Membrane</keyword>
<keyword evidence="3" id="KW-0732">Signal</keyword>
<evidence type="ECO:0000256" key="2">
    <source>
        <dbReference type="SAM" id="Phobius"/>
    </source>
</evidence>
<dbReference type="EMBL" id="CAXLJM020000007">
    <property type="protein sequence ID" value="CAL8073662.1"/>
    <property type="molecule type" value="Genomic_DNA"/>
</dbReference>
<sequence length="1361" mass="150480">MKKETFLIPIISLLFAIFSQHVVKSKTTTRIKFESGLYNGIVIGIDGDNTTDCVQLLNNLKAVLPIFSSKLYEATSGKARIGTVQILLPSDWTNARCGLSSSEIIEGLPHYSYPNSDLKISRDHPFAQSLPWTNQYKPCGQGGDSIIIPPQFLLDSVSAGGLSDSIKAQILLHEWTKFRYGAFDEIGYEGDSLFPPCYSRTQNRAQLTCCTKADLSSVPVDVSACTLSQLMGNKERLVQDLSQSPSSVMSSPYIDNVTHFCDEATHNGWSNTKQNVYCKRKSVSEVVNEHPDFKSTRSVPHQWQQDPLKIQFVKHSRLYEPAYAFVIDDSLEMLDGFNGVHIKQSIAQFLEILELGTEIRVVVFTETEIVVSNGKQLNTEQDKEDILCYAQRLDIPCNNDLFDNVNEVRRNKASRQLTPVIEEVIFTLSSHASFSWNVLLFTGTQEVQDVSNSVQRFGATNHSISILTFDTSSEWLQWYGIPNTKNVLGIPHCSNPSNTSACSLLSTSFITDYLVSIFNDQQFKPRFLVKAAQVELPNTSGFRTRFEINWEPDQVKNVYFLVSLPVNASTAGNTLRLEHITSGAICRAKILLGYAYVVKFIDDDDGDGLGSNCSFQNGPWEAVLETSMPAAQMRLQVFLEPIDTFNKLIVTPSLGLSDLTKGIYPTTNLTSVFVNVKTDKDTPVLGAQVSLQVYHLSSPTGGEVEASKTIVLADNGQGADQTGNDGMYSAFLSGYSQTPAFHLLQVQVQTNSETKMVTSIQSPNAILLDEKMTQKCCGKTVKPLTTNSLPSMTLQTLHLGLQTIETFDVIQYPPGRIDTITIAADNDTIISLQFESVTGQLGEDNIMIQSVEACCVPSNVDSPPSESNCANNTTNCGSFRPPGEPQICYIDKEKLVNTFLNNDTSINLLVCALRAVSTNATGELSSGMFSVDVKAAVDALTTPECNNLSDGCLPKTIFWVMIGCLGLLLLIIILLLVGWCCYCSSQKKKAKVDEPPPKPMTSLPPPRTDRSVYYDRHLDDQPSSQQNGDNEPKIVKELFVNHAYIQDGDGEIKIIADSGEILRKPKNDNDDIMQNRNQIKTIPITTRPTSTTPIRPPSDNMQVFKPAPPPKPKTTMTRTSPHRSKVRRPISRPDIVHPNPMLRADSIHDMQQPQEYALQPATPVHPPQPSYSTFQPPTERVDPSIVYATVSRAGRLKPVSPIEKTATLPSRRVNIDPHYMVPHHSVKHIGPRQRDPLPNLYPPPQVQAYPSSDTESDAHHQQQQHYPGRPNRYSKPPAYPAGSQLFNQNQSTFGAEGGRGQNQAVNPAVSVAPVPPPRYGVAGGRSSVPPQDHHQMSSDPDEDSDEWDDEDFDFNPGISYA</sequence>
<evidence type="ECO:0000313" key="5">
    <source>
        <dbReference type="EMBL" id="CAL8073662.1"/>
    </source>
</evidence>
<evidence type="ECO:0000256" key="3">
    <source>
        <dbReference type="SAM" id="SignalP"/>
    </source>
</evidence>
<feature type="compositionally biased region" description="Pro residues" evidence="1">
    <location>
        <begin position="997"/>
        <end position="1006"/>
    </location>
</feature>
<evidence type="ECO:0000256" key="1">
    <source>
        <dbReference type="SAM" id="MobiDB-lite"/>
    </source>
</evidence>